<feature type="domain" description="HTH cro/C1-type" evidence="2">
    <location>
        <begin position="31"/>
        <end position="75"/>
    </location>
</feature>
<dbReference type="PATRIC" id="fig|1716141.3.peg.4195"/>
<evidence type="ECO:0000259" key="2">
    <source>
        <dbReference type="PROSITE" id="PS50943"/>
    </source>
</evidence>
<dbReference type="Pfam" id="PF08667">
    <property type="entry name" value="BetR"/>
    <property type="match status" value="1"/>
</dbReference>
<dbReference type="InterPro" id="IPR013975">
    <property type="entry name" value="Tscrpt_reg_BetR_N"/>
</dbReference>
<feature type="region of interest" description="Disordered" evidence="1">
    <location>
        <begin position="85"/>
        <end position="114"/>
    </location>
</feature>
<proteinExistence type="predicted"/>
<dbReference type="AlphaFoldDB" id="A0A177HNQ7"/>
<accession>A0A177HNQ7</accession>
<dbReference type="GO" id="GO:0003677">
    <property type="term" value="F:DNA binding"/>
    <property type="evidence" value="ECO:0007669"/>
    <property type="project" value="InterPro"/>
</dbReference>
<sequence length="114" mass="12136">MTLARIWTVGMSLGERVRATVAALMQITGESQAELASALGVNQTQVSRRQTGSAAWSLDDCDALAAHYGIDVLDLLAGPTRACESLPARRRRSSSRTMPGRRRHSGATKGAAAR</sequence>
<dbReference type="InterPro" id="IPR001387">
    <property type="entry name" value="Cro/C1-type_HTH"/>
</dbReference>
<comment type="caution">
    <text evidence="3">The sequence shown here is derived from an EMBL/GenBank/DDBJ whole genome shotgun (WGS) entry which is preliminary data.</text>
</comment>
<keyword evidence="4" id="KW-1185">Reference proteome</keyword>
<evidence type="ECO:0000313" key="3">
    <source>
        <dbReference type="EMBL" id="OAH12641.1"/>
    </source>
</evidence>
<evidence type="ECO:0000313" key="4">
    <source>
        <dbReference type="Proteomes" id="UP000077381"/>
    </source>
</evidence>
<dbReference type="InterPro" id="IPR010982">
    <property type="entry name" value="Lambda_DNA-bd_dom_sf"/>
</dbReference>
<gene>
    <name evidence="3" type="ORF">STSP_39870</name>
</gene>
<dbReference type="PROSITE" id="PS50943">
    <property type="entry name" value="HTH_CROC1"/>
    <property type="match status" value="1"/>
</dbReference>
<evidence type="ECO:0000256" key="1">
    <source>
        <dbReference type="SAM" id="MobiDB-lite"/>
    </source>
</evidence>
<name>A0A177HNQ7_9ACTN</name>
<dbReference type="Gene3D" id="1.10.260.40">
    <property type="entry name" value="lambda repressor-like DNA-binding domains"/>
    <property type="match status" value="1"/>
</dbReference>
<dbReference type="EMBL" id="LOHS01000088">
    <property type="protein sequence ID" value="OAH12641.1"/>
    <property type="molecule type" value="Genomic_DNA"/>
</dbReference>
<organism evidence="3 4">
    <name type="scientific">Streptomyces jeddahensis</name>
    <dbReference type="NCBI Taxonomy" id="1716141"/>
    <lineage>
        <taxon>Bacteria</taxon>
        <taxon>Bacillati</taxon>
        <taxon>Actinomycetota</taxon>
        <taxon>Actinomycetes</taxon>
        <taxon>Kitasatosporales</taxon>
        <taxon>Streptomycetaceae</taxon>
        <taxon>Streptomyces</taxon>
    </lineage>
</organism>
<reference evidence="3 4" key="1">
    <citation type="submission" date="2015-12" db="EMBL/GenBank/DDBJ databases">
        <title>Genome sequence of Streptomyces sp. G25.</title>
        <authorList>
            <person name="Poehlein A."/>
            <person name="Roettig A."/>
            <person name="Hiessl S."/>
            <person name="Hauschild P."/>
            <person name="Schauer J."/>
            <person name="Madkour M.H."/>
            <person name="Al-Ansari A.M."/>
            <person name="Almakishah N.H."/>
            <person name="Steinbuechel A."/>
            <person name="Daniel R."/>
        </authorList>
    </citation>
    <scope>NUCLEOTIDE SEQUENCE [LARGE SCALE GENOMIC DNA]</scope>
    <source>
        <strain evidence="4">G25(2015)</strain>
    </source>
</reference>
<dbReference type="Proteomes" id="UP000077381">
    <property type="component" value="Unassembled WGS sequence"/>
</dbReference>
<feature type="compositionally biased region" description="Basic residues" evidence="1">
    <location>
        <begin position="88"/>
        <end position="106"/>
    </location>
</feature>
<dbReference type="SUPFAM" id="SSF47413">
    <property type="entry name" value="lambda repressor-like DNA-binding domains"/>
    <property type="match status" value="1"/>
</dbReference>
<dbReference type="CDD" id="cd00093">
    <property type="entry name" value="HTH_XRE"/>
    <property type="match status" value="1"/>
</dbReference>
<protein>
    <recommendedName>
        <fullName evidence="2">HTH cro/C1-type domain-containing protein</fullName>
    </recommendedName>
</protein>